<keyword evidence="4" id="KW-0862">Zinc</keyword>
<keyword evidence="8" id="KW-0804">Transcription</keyword>
<evidence type="ECO:0000313" key="13">
    <source>
        <dbReference type="WBParaSite" id="MhA1_Contig194.frz3.gene49"/>
    </source>
</evidence>
<evidence type="ECO:0000313" key="12">
    <source>
        <dbReference type="Proteomes" id="UP000095281"/>
    </source>
</evidence>
<evidence type="ECO:0000256" key="6">
    <source>
        <dbReference type="ARBA" id="ARBA00023015"/>
    </source>
</evidence>
<organism evidence="12 13">
    <name type="scientific">Meloidogyne hapla</name>
    <name type="common">Root-knot nematode worm</name>
    <dbReference type="NCBI Taxonomy" id="6305"/>
    <lineage>
        <taxon>Eukaryota</taxon>
        <taxon>Metazoa</taxon>
        <taxon>Ecdysozoa</taxon>
        <taxon>Nematoda</taxon>
        <taxon>Chromadorea</taxon>
        <taxon>Rhabditida</taxon>
        <taxon>Tylenchina</taxon>
        <taxon>Tylenchomorpha</taxon>
        <taxon>Tylenchoidea</taxon>
        <taxon>Meloidogynidae</taxon>
        <taxon>Meloidogyninae</taxon>
        <taxon>Meloidogyne</taxon>
    </lineage>
</organism>
<dbReference type="PANTHER" id="PTHR47674">
    <property type="entry name" value="SAGA-ASSOCIATED FACTOR 11"/>
    <property type="match status" value="1"/>
</dbReference>
<feature type="compositionally biased region" description="Acidic residues" evidence="11">
    <location>
        <begin position="158"/>
        <end position="172"/>
    </location>
</feature>
<dbReference type="Proteomes" id="UP000095281">
    <property type="component" value="Unplaced"/>
</dbReference>
<evidence type="ECO:0000256" key="2">
    <source>
        <dbReference type="ARBA" id="ARBA00022723"/>
    </source>
</evidence>
<keyword evidence="7 10" id="KW-0010">Activator</keyword>
<dbReference type="PANTHER" id="PTHR47674:SF3">
    <property type="entry name" value="SAGA-ASSOCIATED FACTOR 11"/>
    <property type="match status" value="1"/>
</dbReference>
<comment type="function">
    <text evidence="10">Component of the transcription regulatory histone acetylation (HAT) complex SAGA, a multiprotein complex that activates transcription by remodeling chromatin and mediating histone acetylation and deubiquitination. Within the SAGA complex, participates in a subcomplex that specifically deubiquitinates histone H2B. The SAGA complex is recruited to specific gene promoters by activators, where it is required for transcription.</text>
</comment>
<evidence type="ECO:0000256" key="8">
    <source>
        <dbReference type="ARBA" id="ARBA00023163"/>
    </source>
</evidence>
<name>A0A1I8BDF0_MELHA</name>
<dbReference type="WBParaSite" id="MhA1_Contig194.frz3.gene49">
    <property type="protein sequence ID" value="MhA1_Contig194.frz3.gene49"/>
    <property type="gene ID" value="MhA1_Contig194.frz3.gene49"/>
</dbReference>
<comment type="subcellular location">
    <subcellularLocation>
        <location evidence="1 10">Nucleus</location>
    </subcellularLocation>
</comment>
<evidence type="ECO:0000256" key="5">
    <source>
        <dbReference type="ARBA" id="ARBA00022853"/>
    </source>
</evidence>
<protein>
    <recommendedName>
        <fullName evidence="10">SAGA-associated factor 11</fullName>
    </recommendedName>
</protein>
<accession>A0A1I8BDF0</accession>
<feature type="region of interest" description="Disordered" evidence="11">
    <location>
        <begin position="155"/>
        <end position="185"/>
    </location>
</feature>
<evidence type="ECO:0000256" key="7">
    <source>
        <dbReference type="ARBA" id="ARBA00023159"/>
    </source>
</evidence>
<comment type="similarity">
    <text evidence="10">Belongs to the SGF11 family.</text>
</comment>
<keyword evidence="6" id="KW-0805">Transcription regulation</keyword>
<evidence type="ECO:0000256" key="9">
    <source>
        <dbReference type="ARBA" id="ARBA00023242"/>
    </source>
</evidence>
<dbReference type="GO" id="GO:0008270">
    <property type="term" value="F:zinc ion binding"/>
    <property type="evidence" value="ECO:0007669"/>
    <property type="project" value="UniProtKB-KW"/>
</dbReference>
<evidence type="ECO:0000256" key="1">
    <source>
        <dbReference type="ARBA" id="ARBA00004123"/>
    </source>
</evidence>
<dbReference type="Pfam" id="PF08209">
    <property type="entry name" value="Sgf11"/>
    <property type="match status" value="1"/>
</dbReference>
<feature type="compositionally biased region" description="Basic and acidic residues" evidence="11">
    <location>
        <begin position="173"/>
        <end position="185"/>
    </location>
</feature>
<reference evidence="13" key="1">
    <citation type="submission" date="2016-11" db="UniProtKB">
        <authorList>
            <consortium name="WormBaseParasite"/>
        </authorList>
    </citation>
    <scope>IDENTIFICATION</scope>
</reference>
<keyword evidence="3" id="KW-0863">Zinc-finger</keyword>
<dbReference type="GO" id="GO:0006325">
    <property type="term" value="P:chromatin organization"/>
    <property type="evidence" value="ECO:0007669"/>
    <property type="project" value="UniProtKB-KW"/>
</dbReference>
<dbReference type="InterPro" id="IPR013246">
    <property type="entry name" value="SAGA_su_Sgf11"/>
</dbReference>
<keyword evidence="9" id="KW-0539">Nucleus</keyword>
<proteinExistence type="inferred from homology"/>
<evidence type="ECO:0000256" key="4">
    <source>
        <dbReference type="ARBA" id="ARBA00022833"/>
    </source>
</evidence>
<dbReference type="GO" id="GO:0070461">
    <property type="term" value="C:SAGA-type complex"/>
    <property type="evidence" value="ECO:0007669"/>
    <property type="project" value="TreeGrafter"/>
</dbReference>
<dbReference type="GO" id="GO:0071819">
    <property type="term" value="C:DUBm complex"/>
    <property type="evidence" value="ECO:0007669"/>
    <property type="project" value="TreeGrafter"/>
</dbReference>
<evidence type="ECO:0000256" key="10">
    <source>
        <dbReference type="RuleBase" id="RU261113"/>
    </source>
</evidence>
<comment type="subunit">
    <text evidence="10">Component of some SAGA transcription coactivator-HAT complexes.</text>
</comment>
<evidence type="ECO:0000256" key="3">
    <source>
        <dbReference type="ARBA" id="ARBA00022771"/>
    </source>
</evidence>
<sequence>MSCDNDSIIEHLVNSVLESVFVGEIFRIHRDLTINKLIGFKEWGEEEDCDTINEGKQSTRKSSISVSLRNHRNIECRCFVCSRMIAAVRFAPHLEKCIGIGRNTRVRRRSNIPAAYEASTSTNIARTTRASTLRSATKTTTTNYQEKVINSNYIEEEKREDEEAIGEEEEEEYTLHLRDRLRNKK</sequence>
<keyword evidence="5" id="KW-0156">Chromatin regulator</keyword>
<keyword evidence="12" id="KW-1185">Reference proteome</keyword>
<evidence type="ECO:0000256" key="11">
    <source>
        <dbReference type="SAM" id="MobiDB-lite"/>
    </source>
</evidence>
<keyword evidence="2" id="KW-0479">Metal-binding</keyword>
<dbReference type="AlphaFoldDB" id="A0A1I8BDF0"/>